<proteinExistence type="inferred from homology"/>
<dbReference type="InterPro" id="IPR005579">
    <property type="entry name" value="Cgr1-like"/>
</dbReference>
<feature type="coiled-coil region" evidence="8">
    <location>
        <begin position="286"/>
        <end position="313"/>
    </location>
</feature>
<dbReference type="GO" id="GO:0005730">
    <property type="term" value="C:nucleolus"/>
    <property type="evidence" value="ECO:0007669"/>
    <property type="project" value="UniProtKB-SubCell"/>
</dbReference>
<feature type="compositionally biased region" description="Basic residues" evidence="9">
    <location>
        <begin position="341"/>
        <end position="355"/>
    </location>
</feature>
<dbReference type="GO" id="GO:0006364">
    <property type="term" value="P:rRNA processing"/>
    <property type="evidence" value="ECO:0007669"/>
    <property type="project" value="UniProtKB-KW"/>
</dbReference>
<gene>
    <name evidence="10" type="primary">CGR1_1</name>
    <name evidence="10" type="ORF">LTR91_002627</name>
</gene>
<dbReference type="Proteomes" id="UP001175353">
    <property type="component" value="Unassembled WGS sequence"/>
</dbReference>
<evidence type="ECO:0000256" key="2">
    <source>
        <dbReference type="ARBA" id="ARBA00004604"/>
    </source>
</evidence>
<organism evidence="10 11">
    <name type="scientific">Friedmanniomyces endolithicus</name>
    <dbReference type="NCBI Taxonomy" id="329885"/>
    <lineage>
        <taxon>Eukaryota</taxon>
        <taxon>Fungi</taxon>
        <taxon>Dikarya</taxon>
        <taxon>Ascomycota</taxon>
        <taxon>Pezizomycotina</taxon>
        <taxon>Dothideomycetes</taxon>
        <taxon>Dothideomycetidae</taxon>
        <taxon>Mycosphaerellales</taxon>
        <taxon>Teratosphaeriaceae</taxon>
        <taxon>Friedmanniomyces</taxon>
    </lineage>
</organism>
<keyword evidence="4" id="KW-0690">Ribosome biogenesis</keyword>
<feature type="compositionally biased region" description="Basic and acidic residues" evidence="9">
    <location>
        <begin position="315"/>
        <end position="340"/>
    </location>
</feature>
<evidence type="ECO:0000313" key="10">
    <source>
        <dbReference type="EMBL" id="KAK1010231.1"/>
    </source>
</evidence>
<evidence type="ECO:0000256" key="5">
    <source>
        <dbReference type="ARBA" id="ARBA00022552"/>
    </source>
</evidence>
<name>A0AAN6KXS1_9PEZI</name>
<feature type="region of interest" description="Disordered" evidence="9">
    <location>
        <begin position="315"/>
        <end position="355"/>
    </location>
</feature>
<accession>A0AAN6KXS1</accession>
<keyword evidence="7" id="KW-0539">Nucleus</keyword>
<feature type="region of interest" description="Disordered" evidence="9">
    <location>
        <begin position="241"/>
        <end position="265"/>
    </location>
</feature>
<keyword evidence="11" id="KW-1185">Reference proteome</keyword>
<comment type="similarity">
    <text evidence="3">Belongs to the CGR1 family.</text>
</comment>
<evidence type="ECO:0000256" key="6">
    <source>
        <dbReference type="ARBA" id="ARBA00023054"/>
    </source>
</evidence>
<evidence type="ECO:0000256" key="7">
    <source>
        <dbReference type="ARBA" id="ARBA00023242"/>
    </source>
</evidence>
<feature type="compositionally biased region" description="Basic residues" evidence="9">
    <location>
        <begin position="256"/>
        <end position="265"/>
    </location>
</feature>
<evidence type="ECO:0000256" key="3">
    <source>
        <dbReference type="ARBA" id="ARBA00007869"/>
    </source>
</evidence>
<sequence length="355" mass="39616">MLGTQEASALNTNIPALAATIKANYMHHTSQVLEQLYNTQRALSFWSLSLGTADFGQLRDAGFPSPGLAARLKSMNDDIAADLVRAVDAFGMGRLTFGSTSENPDGEPVRIQLSEYQLKALKTPPQRSATEYAVSIPVATASKDTSRETSPFAMDGYDIRVSKVRVYLEGVQTADNDVRVVMQHLGTETIVTPTNDLMPFKHDRLHLAFHYNSSTSKILTDGDIGQDDEEKKDSMSTLLASTSAAAPTAKVPQIAGHRKNGKQWHPTRKAFRPTAGQTSYAKRATKTAQQAEVKKLETEMKAEKEEERQRRIQAIKDKRAARGEKERFEKMAEKMHAKRVERLRRREKRNKLLKS</sequence>
<dbReference type="Pfam" id="PF03879">
    <property type="entry name" value="Cgr1"/>
    <property type="match status" value="1"/>
</dbReference>
<evidence type="ECO:0000256" key="1">
    <source>
        <dbReference type="ARBA" id="ARBA00004090"/>
    </source>
</evidence>
<dbReference type="EMBL" id="JAUJLE010000012">
    <property type="protein sequence ID" value="KAK1010231.1"/>
    <property type="molecule type" value="Genomic_DNA"/>
</dbReference>
<evidence type="ECO:0000256" key="8">
    <source>
        <dbReference type="SAM" id="Coils"/>
    </source>
</evidence>
<keyword evidence="6 8" id="KW-0175">Coiled coil</keyword>
<protein>
    <submittedName>
        <fullName evidence="10">rRNA-processing protein cgr1</fullName>
    </submittedName>
</protein>
<keyword evidence="5" id="KW-0698">rRNA processing</keyword>
<comment type="function">
    <text evidence="1">Involved in nucleolar integrity and required for processing of the pre-rRNA for the 60S ribosome subunit.</text>
</comment>
<comment type="subcellular location">
    <subcellularLocation>
        <location evidence="2">Nucleus</location>
        <location evidence="2">Nucleolus</location>
    </subcellularLocation>
</comment>
<comment type="caution">
    <text evidence="10">The sequence shown here is derived from an EMBL/GenBank/DDBJ whole genome shotgun (WGS) entry which is preliminary data.</text>
</comment>
<evidence type="ECO:0000313" key="11">
    <source>
        <dbReference type="Proteomes" id="UP001175353"/>
    </source>
</evidence>
<evidence type="ECO:0000256" key="9">
    <source>
        <dbReference type="SAM" id="MobiDB-lite"/>
    </source>
</evidence>
<evidence type="ECO:0000256" key="4">
    <source>
        <dbReference type="ARBA" id="ARBA00022517"/>
    </source>
</evidence>
<dbReference type="AlphaFoldDB" id="A0AAN6KXS1"/>
<reference evidence="10" key="1">
    <citation type="submission" date="2023-06" db="EMBL/GenBank/DDBJ databases">
        <title>Black Yeasts Isolated from many extreme environments.</title>
        <authorList>
            <person name="Coleine C."/>
            <person name="Stajich J.E."/>
            <person name="Selbmann L."/>
        </authorList>
    </citation>
    <scope>NUCLEOTIDE SEQUENCE</scope>
    <source>
        <strain evidence="10">CCFEE 5200</strain>
    </source>
</reference>